<evidence type="ECO:0000313" key="7">
    <source>
        <dbReference type="Proteomes" id="UP001634007"/>
    </source>
</evidence>
<evidence type="ECO:0000256" key="5">
    <source>
        <dbReference type="ARBA" id="ARBA00023242"/>
    </source>
</evidence>
<dbReference type="GO" id="GO:0003677">
    <property type="term" value="F:DNA binding"/>
    <property type="evidence" value="ECO:0007669"/>
    <property type="project" value="UniProtKB-KW"/>
</dbReference>
<dbReference type="Gene3D" id="2.40.330.10">
    <property type="entry name" value="DNA-binding pseudobarrel domain"/>
    <property type="match status" value="1"/>
</dbReference>
<keyword evidence="7" id="KW-1185">Reference proteome</keyword>
<organism evidence="6 7">
    <name type="scientific">Eucalyptus globulus</name>
    <name type="common">Tasmanian blue gum</name>
    <dbReference type="NCBI Taxonomy" id="34317"/>
    <lineage>
        <taxon>Eukaryota</taxon>
        <taxon>Viridiplantae</taxon>
        <taxon>Streptophyta</taxon>
        <taxon>Embryophyta</taxon>
        <taxon>Tracheophyta</taxon>
        <taxon>Spermatophyta</taxon>
        <taxon>Magnoliopsida</taxon>
        <taxon>eudicotyledons</taxon>
        <taxon>Gunneridae</taxon>
        <taxon>Pentapetalae</taxon>
        <taxon>rosids</taxon>
        <taxon>malvids</taxon>
        <taxon>Myrtales</taxon>
        <taxon>Myrtaceae</taxon>
        <taxon>Myrtoideae</taxon>
        <taxon>Eucalypteae</taxon>
        <taxon>Eucalyptus</taxon>
    </lineage>
</organism>
<proteinExistence type="predicted"/>
<protein>
    <submittedName>
        <fullName evidence="6">Uncharacterized protein</fullName>
    </submittedName>
</protein>
<dbReference type="GO" id="GO:0005634">
    <property type="term" value="C:nucleus"/>
    <property type="evidence" value="ECO:0007669"/>
    <property type="project" value="UniProtKB-SubCell"/>
</dbReference>
<evidence type="ECO:0000256" key="2">
    <source>
        <dbReference type="ARBA" id="ARBA00023015"/>
    </source>
</evidence>
<reference evidence="6 7" key="1">
    <citation type="submission" date="2024-11" db="EMBL/GenBank/DDBJ databases">
        <title>Chromosome-level genome assembly of Eucalyptus globulus Labill. provides insights into its genome evolution.</title>
        <authorList>
            <person name="Li X."/>
        </authorList>
    </citation>
    <scope>NUCLEOTIDE SEQUENCE [LARGE SCALE GENOMIC DNA]</scope>
    <source>
        <strain evidence="6">CL2024</strain>
        <tissue evidence="6">Fresh tender leaves</tissue>
    </source>
</reference>
<dbReference type="Pfam" id="PF03754">
    <property type="entry name" value="At2g31720-like"/>
    <property type="match status" value="1"/>
</dbReference>
<dbReference type="EMBL" id="JBJKBG010000002">
    <property type="protein sequence ID" value="KAL3748780.1"/>
    <property type="molecule type" value="Genomic_DNA"/>
</dbReference>
<dbReference type="PANTHER" id="PTHR31541:SF25">
    <property type="entry name" value="GAMMA-GLIADIN B"/>
    <property type="match status" value="1"/>
</dbReference>
<keyword evidence="3" id="KW-0238">DNA-binding</keyword>
<sequence>MGEREMEVDWSSFPVLANTSELVREGLLIVSPVAQTRPSKLPQIFWDKIQEVHGRGVMLVLQKKLCASDVDPRQYRLSMPSTKIDAKFLTSEESQALKSEKGITVSLIEPCLKVRHGLQLKKWMNDSVNFSYLLTKGWNAVAQSILWSFRANGDLCFCLVNCEAPPAAVENTANHE</sequence>
<dbReference type="InterPro" id="IPR015300">
    <property type="entry name" value="DNA-bd_pseudobarrel_sf"/>
</dbReference>
<evidence type="ECO:0000256" key="4">
    <source>
        <dbReference type="ARBA" id="ARBA00023163"/>
    </source>
</evidence>
<accession>A0ABD3LAE5</accession>
<gene>
    <name evidence="6" type="ORF">ACJRO7_009936</name>
</gene>
<name>A0ABD3LAE5_EUCGL</name>
<evidence type="ECO:0000256" key="1">
    <source>
        <dbReference type="ARBA" id="ARBA00004123"/>
    </source>
</evidence>
<keyword evidence="5" id="KW-0539">Nucleus</keyword>
<evidence type="ECO:0000313" key="6">
    <source>
        <dbReference type="EMBL" id="KAL3748780.1"/>
    </source>
</evidence>
<evidence type="ECO:0000256" key="3">
    <source>
        <dbReference type="ARBA" id="ARBA00023125"/>
    </source>
</evidence>
<dbReference type="AlphaFoldDB" id="A0ABD3LAE5"/>
<dbReference type="PANTHER" id="PTHR31541">
    <property type="entry name" value="B3 DOMAIN PLANT PROTEIN-RELATED"/>
    <property type="match status" value="1"/>
</dbReference>
<dbReference type="InterPro" id="IPR005508">
    <property type="entry name" value="At2g31720-like"/>
</dbReference>
<comment type="subcellular location">
    <subcellularLocation>
        <location evidence="1">Nucleus</location>
    </subcellularLocation>
</comment>
<keyword evidence="4" id="KW-0804">Transcription</keyword>
<comment type="caution">
    <text evidence="6">The sequence shown here is derived from an EMBL/GenBank/DDBJ whole genome shotgun (WGS) entry which is preliminary data.</text>
</comment>
<keyword evidence="2" id="KW-0805">Transcription regulation</keyword>
<dbReference type="Proteomes" id="UP001634007">
    <property type="component" value="Unassembled WGS sequence"/>
</dbReference>